<keyword evidence="2" id="KW-1185">Reference proteome</keyword>
<organism evidence="1 2">
    <name type="scientific">Paenibacillus agaridevorans</name>
    <dbReference type="NCBI Taxonomy" id="171404"/>
    <lineage>
        <taxon>Bacteria</taxon>
        <taxon>Bacillati</taxon>
        <taxon>Bacillota</taxon>
        <taxon>Bacilli</taxon>
        <taxon>Bacillales</taxon>
        <taxon>Paenibacillaceae</taxon>
        <taxon>Paenibacillus</taxon>
    </lineage>
</organism>
<gene>
    <name evidence="1" type="ORF">PAT3040_05770</name>
</gene>
<dbReference type="EMBL" id="BDQX01000369">
    <property type="protein sequence ID" value="GBG10993.1"/>
    <property type="molecule type" value="Genomic_DNA"/>
</dbReference>
<protein>
    <submittedName>
        <fullName evidence="1">Uncharacterized protein</fullName>
    </submittedName>
</protein>
<reference evidence="1 2" key="1">
    <citation type="submission" date="2017-08" db="EMBL/GenBank/DDBJ databases">
        <title>Substantial Increase in Enzyme Production by Combined Drug-Resistance Mutations in Paenibacillus agaridevorans.</title>
        <authorList>
            <person name="Tanaka Y."/>
            <person name="Funane K."/>
            <person name="Hosaka T."/>
            <person name="Shiwa Y."/>
            <person name="Fujita N."/>
            <person name="Miyazaki T."/>
            <person name="Yoshikawa H."/>
            <person name="Murakami K."/>
            <person name="Kasahara K."/>
            <person name="Inaoka T."/>
            <person name="Hiraga Y."/>
            <person name="Ochi K."/>
        </authorList>
    </citation>
    <scope>NUCLEOTIDE SEQUENCE [LARGE SCALE GENOMIC DNA]</scope>
    <source>
        <strain evidence="1 2">T-3040</strain>
    </source>
</reference>
<proteinExistence type="predicted"/>
<accession>A0A2R5F3H7</accession>
<name>A0A2R5F3H7_9BACL</name>
<dbReference type="AlphaFoldDB" id="A0A2R5F3H7"/>
<sequence length="152" mass="18060">MARQFLQMWPGFPESKPAALMMDVFHDGEPASMDNWRGSRPVERSVGSLARLKPEMYSSYVFYHYQKQEERPSGFNQTYRIGAHENMLFSYFELPATLEYPKREARLKTNHTPQDWHAVMQPHFIPWEAEGEEAEPALWRELQLIYQYERAD</sequence>
<dbReference type="Proteomes" id="UP000245202">
    <property type="component" value="Unassembled WGS sequence"/>
</dbReference>
<comment type="caution">
    <text evidence="1">The sequence shown here is derived from an EMBL/GenBank/DDBJ whole genome shotgun (WGS) entry which is preliminary data.</text>
</comment>
<evidence type="ECO:0000313" key="1">
    <source>
        <dbReference type="EMBL" id="GBG10993.1"/>
    </source>
</evidence>
<evidence type="ECO:0000313" key="2">
    <source>
        <dbReference type="Proteomes" id="UP000245202"/>
    </source>
</evidence>